<reference evidence="1 2" key="4">
    <citation type="journal article" date="2011" name="BMC Genomics">
        <title>RNA-Seq improves annotation of protein-coding genes in the cucumber genome.</title>
        <authorList>
            <person name="Li Z."/>
            <person name="Zhang Z."/>
            <person name="Yan P."/>
            <person name="Huang S."/>
            <person name="Fei Z."/>
            <person name="Lin K."/>
        </authorList>
    </citation>
    <scope>NUCLEOTIDE SEQUENCE [LARGE SCALE GENOMIC DNA]</scope>
    <source>
        <strain evidence="2">cv. 9930</strain>
    </source>
</reference>
<reference evidence="1 2" key="1">
    <citation type="journal article" date="2009" name="Nat. Genet.">
        <title>The genome of the cucumber, Cucumis sativus L.</title>
        <authorList>
            <person name="Huang S."/>
            <person name="Li R."/>
            <person name="Zhang Z."/>
            <person name="Li L."/>
            <person name="Gu X."/>
            <person name="Fan W."/>
            <person name="Lucas W.J."/>
            <person name="Wang X."/>
            <person name="Xie B."/>
            <person name="Ni P."/>
            <person name="Ren Y."/>
            <person name="Zhu H."/>
            <person name="Li J."/>
            <person name="Lin K."/>
            <person name="Jin W."/>
            <person name="Fei Z."/>
            <person name="Li G."/>
            <person name="Staub J."/>
            <person name="Kilian A."/>
            <person name="van der Vossen E.A."/>
            <person name="Wu Y."/>
            <person name="Guo J."/>
            <person name="He J."/>
            <person name="Jia Z."/>
            <person name="Ren Y."/>
            <person name="Tian G."/>
            <person name="Lu Y."/>
            <person name="Ruan J."/>
            <person name="Qian W."/>
            <person name="Wang M."/>
            <person name="Huang Q."/>
            <person name="Li B."/>
            <person name="Xuan Z."/>
            <person name="Cao J."/>
            <person name="Asan"/>
            <person name="Wu Z."/>
            <person name="Zhang J."/>
            <person name="Cai Q."/>
            <person name="Bai Y."/>
            <person name="Zhao B."/>
            <person name="Han Y."/>
            <person name="Li Y."/>
            <person name="Li X."/>
            <person name="Wang S."/>
            <person name="Shi Q."/>
            <person name="Liu S."/>
            <person name="Cho W.K."/>
            <person name="Kim J.Y."/>
            <person name="Xu Y."/>
            <person name="Heller-Uszynska K."/>
            <person name="Miao H."/>
            <person name="Cheng Z."/>
            <person name="Zhang S."/>
            <person name="Wu J."/>
            <person name="Yang Y."/>
            <person name="Kang H."/>
            <person name="Li M."/>
            <person name="Liang H."/>
            <person name="Ren X."/>
            <person name="Shi Z."/>
            <person name="Wen M."/>
            <person name="Jian M."/>
            <person name="Yang H."/>
            <person name="Zhang G."/>
            <person name="Yang Z."/>
            <person name="Chen R."/>
            <person name="Liu S."/>
            <person name="Li J."/>
            <person name="Ma L."/>
            <person name="Liu H."/>
            <person name="Zhou Y."/>
            <person name="Zhao J."/>
            <person name="Fang X."/>
            <person name="Li G."/>
            <person name="Fang L."/>
            <person name="Li Y."/>
            <person name="Liu D."/>
            <person name="Zheng H."/>
            <person name="Zhang Y."/>
            <person name="Qin N."/>
            <person name="Li Z."/>
            <person name="Yang G."/>
            <person name="Yang S."/>
            <person name="Bolund L."/>
            <person name="Kristiansen K."/>
            <person name="Zheng H."/>
            <person name="Li S."/>
            <person name="Zhang X."/>
            <person name="Yang H."/>
            <person name="Wang J."/>
            <person name="Sun R."/>
            <person name="Zhang B."/>
            <person name="Jiang S."/>
            <person name="Wang J."/>
            <person name="Du Y."/>
            <person name="Li S."/>
        </authorList>
    </citation>
    <scope>NUCLEOTIDE SEQUENCE [LARGE SCALE GENOMIC DNA]</scope>
    <source>
        <strain evidence="2">cv. 9930</strain>
    </source>
</reference>
<reference evidence="1 2" key="3">
    <citation type="journal article" date="2010" name="BMC Genomics">
        <title>Transcriptome sequencing and comparative analysis of cucumber flowers with different sex types.</title>
        <authorList>
            <person name="Guo S."/>
            <person name="Zheng Y."/>
            <person name="Joung J.G."/>
            <person name="Liu S."/>
            <person name="Zhang Z."/>
            <person name="Crasta O.R."/>
            <person name="Sobral B.W."/>
            <person name="Xu Y."/>
            <person name="Huang S."/>
            <person name="Fei Z."/>
        </authorList>
    </citation>
    <scope>NUCLEOTIDE SEQUENCE [LARGE SCALE GENOMIC DNA]</scope>
    <source>
        <strain evidence="2">cv. 9930</strain>
    </source>
</reference>
<dbReference type="Pfam" id="PF00702">
    <property type="entry name" value="Hydrolase"/>
    <property type="match status" value="1"/>
</dbReference>
<dbReference type="PANTHER" id="PTHR12725:SF117">
    <property type="entry name" value="HALOACID DEHALOGENASE-LIKE HYDROLASE"/>
    <property type="match status" value="1"/>
</dbReference>
<dbReference type="Proteomes" id="UP000029981">
    <property type="component" value="Chromosome 5"/>
</dbReference>
<dbReference type="NCBIfam" id="TIGR01993">
    <property type="entry name" value="Pyr-5-nucltdase"/>
    <property type="match status" value="1"/>
</dbReference>
<dbReference type="AlphaFoldDB" id="A0A0A0KJ84"/>
<dbReference type="InterPro" id="IPR010237">
    <property type="entry name" value="Pyr-5-nucltdase"/>
</dbReference>
<dbReference type="NCBIfam" id="TIGR01509">
    <property type="entry name" value="HAD-SF-IA-v3"/>
    <property type="match status" value="1"/>
</dbReference>
<dbReference type="EMBL" id="CM002926">
    <property type="protein sequence ID" value="KGN49790.1"/>
    <property type="molecule type" value="Genomic_DNA"/>
</dbReference>
<gene>
    <name evidence="1" type="ORF">Csa_5G128280</name>
</gene>
<organism evidence="1 2">
    <name type="scientific">Cucumis sativus</name>
    <name type="common">Cucumber</name>
    <dbReference type="NCBI Taxonomy" id="3659"/>
    <lineage>
        <taxon>Eukaryota</taxon>
        <taxon>Viridiplantae</taxon>
        <taxon>Streptophyta</taxon>
        <taxon>Embryophyta</taxon>
        <taxon>Tracheophyta</taxon>
        <taxon>Spermatophyta</taxon>
        <taxon>Magnoliopsida</taxon>
        <taxon>eudicotyledons</taxon>
        <taxon>Gunneridae</taxon>
        <taxon>Pentapetalae</taxon>
        <taxon>rosids</taxon>
        <taxon>fabids</taxon>
        <taxon>Cucurbitales</taxon>
        <taxon>Cucurbitaceae</taxon>
        <taxon>Benincaseae</taxon>
        <taxon>Cucumis</taxon>
    </lineage>
</organism>
<dbReference type="InterPro" id="IPR023214">
    <property type="entry name" value="HAD_sf"/>
</dbReference>
<evidence type="ECO:0000313" key="1">
    <source>
        <dbReference type="EMBL" id="KGN49790.1"/>
    </source>
</evidence>
<dbReference type="InterPro" id="IPR006439">
    <property type="entry name" value="HAD-SF_hydro_IA"/>
</dbReference>
<dbReference type="OMA" id="CHANADP"/>
<evidence type="ECO:0000313" key="2">
    <source>
        <dbReference type="Proteomes" id="UP000029981"/>
    </source>
</evidence>
<protein>
    <submittedName>
        <fullName evidence="1">Uncharacterized protein</fullName>
    </submittedName>
</protein>
<dbReference type="Gene3D" id="3.40.50.1000">
    <property type="entry name" value="HAD superfamily/HAD-like"/>
    <property type="match status" value="1"/>
</dbReference>
<dbReference type="SUPFAM" id="SSF56784">
    <property type="entry name" value="HAD-like"/>
    <property type="match status" value="1"/>
</dbReference>
<accession>A0A0A0KJ84</accession>
<keyword evidence="2" id="KW-1185">Reference proteome</keyword>
<dbReference type="STRING" id="3659.A0A0A0KJ84"/>
<sequence length="189" mass="20997">MFQALGYEFDNEEFHGYVHGALPYDSLKPDPVLRNLLLSLPQRKIIFTNAEKGHAAQVLERLDLEDCFEGVICFEILNNNNNNPSLESKFNGGNDIIICKPSIEAIQAAVKIADTQPNKTIFFDDSVRNMENGKAAGLHTVILVPGADHALGSIHNIKEALPELWEDEDENDQPEQAMQAPVVETMVLV</sequence>
<proteinExistence type="predicted"/>
<dbReference type="PANTHER" id="PTHR12725">
    <property type="entry name" value="HALOACID DEHALOGENASE-LIKE HYDROLASE"/>
    <property type="match status" value="1"/>
</dbReference>
<name>A0A0A0KJ84_CUCSA</name>
<dbReference type="InterPro" id="IPR036412">
    <property type="entry name" value="HAD-like_sf"/>
</dbReference>
<dbReference type="Gramene" id="KGN49790">
    <property type="protein sequence ID" value="KGN49790"/>
    <property type="gene ID" value="Csa_5G128280"/>
</dbReference>
<reference evidence="1 2" key="2">
    <citation type="journal article" date="2009" name="PLoS ONE">
        <title>An integrated genetic and cytogenetic map of the cucumber genome.</title>
        <authorList>
            <person name="Ren Y."/>
            <person name="Zhang Z."/>
            <person name="Liu J."/>
            <person name="Staub J.E."/>
            <person name="Han Y."/>
            <person name="Cheng Z."/>
            <person name="Li X."/>
            <person name="Lu J."/>
            <person name="Miao H."/>
            <person name="Kang H."/>
            <person name="Xie B."/>
            <person name="Gu X."/>
            <person name="Wang X."/>
            <person name="Du Y."/>
            <person name="Jin W."/>
            <person name="Huang S."/>
        </authorList>
    </citation>
    <scope>NUCLEOTIDE SEQUENCE [LARGE SCALE GENOMIC DNA]</scope>
    <source>
        <strain evidence="2">cv. 9930</strain>
    </source>
</reference>